<comment type="caution">
    <text evidence="1">The sequence shown here is derived from an EMBL/GenBank/DDBJ whole genome shotgun (WGS) entry which is preliminary data.</text>
</comment>
<name>A0AAD2JX55_9AGAR</name>
<sequence length="140" mass="16762">MLPTLEILTIIADGLRGVRLDFGVNVNFEDRYHLVRMELIRMTFALEKQRREWLPAERREVFRKEYSRISRDLSDWRQRRPSASFGGARARRAEAKRMFHQARDLRMQVEREVMDALWRQQQQQLASRSSVETEESSIPL</sequence>
<organism evidence="1 2">
    <name type="scientific">Mycena citricolor</name>
    <dbReference type="NCBI Taxonomy" id="2018698"/>
    <lineage>
        <taxon>Eukaryota</taxon>
        <taxon>Fungi</taxon>
        <taxon>Dikarya</taxon>
        <taxon>Basidiomycota</taxon>
        <taxon>Agaricomycotina</taxon>
        <taxon>Agaricomycetes</taxon>
        <taxon>Agaricomycetidae</taxon>
        <taxon>Agaricales</taxon>
        <taxon>Marasmiineae</taxon>
        <taxon>Mycenaceae</taxon>
        <taxon>Mycena</taxon>
    </lineage>
</organism>
<dbReference type="AlphaFoldDB" id="A0AAD2JX55"/>
<proteinExistence type="predicted"/>
<evidence type="ECO:0000313" key="1">
    <source>
        <dbReference type="EMBL" id="CAK5266768.1"/>
    </source>
</evidence>
<protein>
    <submittedName>
        <fullName evidence="1">Uncharacterized protein</fullName>
    </submittedName>
</protein>
<accession>A0AAD2JX55</accession>
<dbReference type="EMBL" id="CAVNYO010000110">
    <property type="protein sequence ID" value="CAK5266768.1"/>
    <property type="molecule type" value="Genomic_DNA"/>
</dbReference>
<gene>
    <name evidence="1" type="ORF">MYCIT1_LOCUS8711</name>
</gene>
<dbReference type="Proteomes" id="UP001295794">
    <property type="component" value="Unassembled WGS sequence"/>
</dbReference>
<keyword evidence="2" id="KW-1185">Reference proteome</keyword>
<reference evidence="1" key="1">
    <citation type="submission" date="2023-11" db="EMBL/GenBank/DDBJ databases">
        <authorList>
            <person name="De Vega J J."/>
            <person name="De Vega J J."/>
        </authorList>
    </citation>
    <scope>NUCLEOTIDE SEQUENCE</scope>
</reference>
<evidence type="ECO:0000313" key="2">
    <source>
        <dbReference type="Proteomes" id="UP001295794"/>
    </source>
</evidence>